<dbReference type="GO" id="GO:0003700">
    <property type="term" value="F:DNA-binding transcription factor activity"/>
    <property type="evidence" value="ECO:0007669"/>
    <property type="project" value="InterPro"/>
</dbReference>
<dbReference type="NCBIfam" id="NF010034">
    <property type="entry name" value="PRK13509.1"/>
    <property type="match status" value="1"/>
</dbReference>
<name>A0A126QGV8_PASMD</name>
<dbReference type="InterPro" id="IPR050313">
    <property type="entry name" value="Carb_Metab_HTH_regulators"/>
</dbReference>
<keyword evidence="2" id="KW-0238">DNA-binding</keyword>
<dbReference type="PROSITE" id="PS00894">
    <property type="entry name" value="HTH_DEOR_1"/>
    <property type="match status" value="1"/>
</dbReference>
<organism evidence="5">
    <name type="scientific">Pasteurella multocida</name>
    <dbReference type="NCBI Taxonomy" id="747"/>
    <lineage>
        <taxon>Bacteria</taxon>
        <taxon>Pseudomonadati</taxon>
        <taxon>Pseudomonadota</taxon>
        <taxon>Gammaproteobacteria</taxon>
        <taxon>Pasteurellales</taxon>
        <taxon>Pasteurellaceae</taxon>
        <taxon>Pasteurella</taxon>
    </lineage>
</organism>
<proteinExistence type="predicted"/>
<dbReference type="InterPro" id="IPR001034">
    <property type="entry name" value="DeoR_HTH"/>
</dbReference>
<evidence type="ECO:0000313" key="5">
    <source>
        <dbReference type="EMBL" id="AMK07862.1"/>
    </source>
</evidence>
<dbReference type="Gene3D" id="1.10.10.10">
    <property type="entry name" value="Winged helix-like DNA-binding domain superfamily/Winged helix DNA-binding domain"/>
    <property type="match status" value="1"/>
</dbReference>
<dbReference type="GO" id="GO:0003677">
    <property type="term" value="F:DNA binding"/>
    <property type="evidence" value="ECO:0007669"/>
    <property type="project" value="UniProtKB-KW"/>
</dbReference>
<evidence type="ECO:0000259" key="4">
    <source>
        <dbReference type="PROSITE" id="PS51000"/>
    </source>
</evidence>
<dbReference type="InterPro" id="IPR018356">
    <property type="entry name" value="Tscrpt_reg_HTH_DeoR_CS"/>
</dbReference>
<keyword evidence="3" id="KW-0804">Transcription</keyword>
<dbReference type="EMBL" id="KP660023">
    <property type="protein sequence ID" value="AMK07862.1"/>
    <property type="molecule type" value="Genomic_DNA"/>
</dbReference>
<sequence length="248" mass="27480">MNENYRHRQLLNLLEERKALSTQDIIRLLDVSPATARRDITKLNEQGRLKKVRNGAEVIEKKAYRSQPLAINNLGEKKRIAELAAKLCQDGDSVILTCGSTMLMLGSRLCGKNVQIMTNFLPLANYLIEHDHNDVVIMGGQYNKNQAIMLSLNTNAEAIYAANIMFTSGKGLTVDGLYKTDMLIANSEQRMLPRVGKLVVLLDSSKLGKQAGMLFAELHNIHLLITGKEADAEIIAALKRQGLNVLLA</sequence>
<dbReference type="SMART" id="SM01134">
    <property type="entry name" value="DeoRC"/>
    <property type="match status" value="1"/>
</dbReference>
<keyword evidence="1" id="KW-0805">Transcription regulation</keyword>
<feature type="domain" description="HTH deoR-type" evidence="4">
    <location>
        <begin position="3"/>
        <end position="58"/>
    </location>
</feature>
<dbReference type="SUPFAM" id="SSF46785">
    <property type="entry name" value="Winged helix' DNA-binding domain"/>
    <property type="match status" value="1"/>
</dbReference>
<dbReference type="InterPro" id="IPR036390">
    <property type="entry name" value="WH_DNA-bd_sf"/>
</dbReference>
<evidence type="ECO:0000256" key="1">
    <source>
        <dbReference type="ARBA" id="ARBA00023015"/>
    </source>
</evidence>
<dbReference type="PROSITE" id="PS51000">
    <property type="entry name" value="HTH_DEOR_2"/>
    <property type="match status" value="1"/>
</dbReference>
<dbReference type="InterPro" id="IPR037171">
    <property type="entry name" value="NagB/RpiA_transferase-like"/>
</dbReference>
<dbReference type="PANTHER" id="PTHR30363">
    <property type="entry name" value="HTH-TYPE TRANSCRIPTIONAL REGULATOR SRLR-RELATED"/>
    <property type="match status" value="1"/>
</dbReference>
<dbReference type="Pfam" id="PF08220">
    <property type="entry name" value="HTH_DeoR"/>
    <property type="match status" value="1"/>
</dbReference>
<dbReference type="SMART" id="SM00420">
    <property type="entry name" value="HTH_DEOR"/>
    <property type="match status" value="1"/>
</dbReference>
<accession>A0A126QGV8</accession>
<evidence type="ECO:0000256" key="3">
    <source>
        <dbReference type="ARBA" id="ARBA00023163"/>
    </source>
</evidence>
<reference evidence="5" key="1">
    <citation type="submission" date="2015-01" db="EMBL/GenBank/DDBJ databases">
        <title>Draft genome sequence of Pasteurella multocida isolated from alpaca pneumonia.</title>
        <authorList>
            <person name="Maturrano L."/>
            <person name="Hurtado R."/>
            <person name="Allasi N."/>
            <person name="Juscamayta E."/>
            <person name="Fernandez D."/>
            <person name="Maximiliano J."/>
            <person name="Rimac R."/>
            <person name="Rosadio R."/>
        </authorList>
    </citation>
    <scope>NUCLEOTIDE SEQUENCE</scope>
    <source>
        <strain evidence="5">UNMSM</strain>
    </source>
</reference>
<gene>
    <name evidence="5" type="primary">PM0762</name>
</gene>
<dbReference type="PANTHER" id="PTHR30363:SF55">
    <property type="entry name" value="HTH-TYPE TRANSCRIPTIONAL REGULATOR ULAR"/>
    <property type="match status" value="1"/>
</dbReference>
<protein>
    <submittedName>
        <fullName evidence="5">PM0762 protein</fullName>
    </submittedName>
</protein>
<dbReference type="SUPFAM" id="SSF100950">
    <property type="entry name" value="NagB/RpiA/CoA transferase-like"/>
    <property type="match status" value="1"/>
</dbReference>
<dbReference type="AlphaFoldDB" id="A0A126QGV8"/>
<dbReference type="InterPro" id="IPR014036">
    <property type="entry name" value="DeoR-like_C"/>
</dbReference>
<dbReference type="Pfam" id="PF00455">
    <property type="entry name" value="DeoRC"/>
    <property type="match status" value="1"/>
</dbReference>
<dbReference type="PRINTS" id="PR00037">
    <property type="entry name" value="HTHLACR"/>
</dbReference>
<dbReference type="RefSeq" id="WP_071523235.1">
    <property type="nucleotide sequence ID" value="NZ_JACDXE010000008.1"/>
</dbReference>
<evidence type="ECO:0000256" key="2">
    <source>
        <dbReference type="ARBA" id="ARBA00023125"/>
    </source>
</evidence>
<dbReference type="InterPro" id="IPR036388">
    <property type="entry name" value="WH-like_DNA-bd_sf"/>
</dbReference>